<keyword evidence="3" id="KW-1185">Reference proteome</keyword>
<name>A0A7G5XM65_9BACT</name>
<dbReference type="NCBIfam" id="TIGR01200">
    <property type="entry name" value="GLPGLI"/>
    <property type="match status" value="1"/>
</dbReference>
<protein>
    <submittedName>
        <fullName evidence="2">GLPGLI family protein</fullName>
    </submittedName>
</protein>
<dbReference type="EMBL" id="CP060007">
    <property type="protein sequence ID" value="QNA46568.1"/>
    <property type="molecule type" value="Genomic_DNA"/>
</dbReference>
<reference evidence="3" key="1">
    <citation type="submission" date="2020-08" db="EMBL/GenBank/DDBJ databases">
        <title>Lacibacter sp. S13-6-6 genome sequencing.</title>
        <authorList>
            <person name="Jin L."/>
        </authorList>
    </citation>
    <scope>NUCLEOTIDE SEQUENCE [LARGE SCALE GENOMIC DNA]</scope>
    <source>
        <strain evidence="3">S13-6-6</strain>
    </source>
</reference>
<evidence type="ECO:0000256" key="1">
    <source>
        <dbReference type="SAM" id="SignalP"/>
    </source>
</evidence>
<evidence type="ECO:0000313" key="3">
    <source>
        <dbReference type="Proteomes" id="UP000515344"/>
    </source>
</evidence>
<dbReference type="Pfam" id="PF22252">
    <property type="entry name" value="PNGase_F-II_N"/>
    <property type="match status" value="1"/>
</dbReference>
<dbReference type="AlphaFoldDB" id="A0A7G5XM65"/>
<dbReference type="RefSeq" id="WP_182806460.1">
    <property type="nucleotide sequence ID" value="NZ_CP060007.1"/>
</dbReference>
<feature type="signal peptide" evidence="1">
    <location>
        <begin position="1"/>
        <end position="19"/>
    </location>
</feature>
<organism evidence="2 3">
    <name type="scientific">Lacibacter sediminis</name>
    <dbReference type="NCBI Taxonomy" id="2760713"/>
    <lineage>
        <taxon>Bacteria</taxon>
        <taxon>Pseudomonadati</taxon>
        <taxon>Bacteroidota</taxon>
        <taxon>Chitinophagia</taxon>
        <taxon>Chitinophagales</taxon>
        <taxon>Chitinophagaceae</taxon>
        <taxon>Lacibacter</taxon>
    </lineage>
</organism>
<evidence type="ECO:0000313" key="2">
    <source>
        <dbReference type="EMBL" id="QNA46568.1"/>
    </source>
</evidence>
<dbReference type="KEGG" id="lacs:H4075_10480"/>
<sequence length="247" mass="28316">MKRYLLLSLLFVACVVADAQVKFISSGRIEFEKRSNQFSYYDQEDDQSPWVVEMKKAFPKMVSETYVMDFNDEKTVYKMLKEDPAGKYVWGRKPSENDVTVKDVKTGQISLQRDIFEQTYLIKDSLRNYKWRMTNETRTIAGFECRKAVTIISDSVYIVAFYTDEITVSSGPESFGGLPGMILGLAVPRLQMTWFATKVELKEPSATALTPKQKGKAATWATYEKDLNKAMSEWGKYGAKVLWNSML</sequence>
<accession>A0A7G5XM65</accession>
<keyword evidence="1" id="KW-0732">Signal</keyword>
<gene>
    <name evidence="2" type="ORF">H4075_10480</name>
</gene>
<dbReference type="Proteomes" id="UP000515344">
    <property type="component" value="Chromosome"/>
</dbReference>
<feature type="chain" id="PRO_5029012315" evidence="1">
    <location>
        <begin position="20"/>
        <end position="247"/>
    </location>
</feature>
<dbReference type="InterPro" id="IPR005901">
    <property type="entry name" value="GLPGLI"/>
</dbReference>
<proteinExistence type="predicted"/>